<keyword evidence="2" id="KW-1185">Reference proteome</keyword>
<dbReference type="KEGG" id="mya:MORIYA_3939"/>
<accession>A0A330LWQ7</accession>
<proteinExistence type="predicted"/>
<gene>
    <name evidence="1" type="ORF">MORIYA_3939</name>
</gene>
<organism evidence="1 2">
    <name type="scientific">Moritella yayanosii</name>
    <dbReference type="NCBI Taxonomy" id="69539"/>
    <lineage>
        <taxon>Bacteria</taxon>
        <taxon>Pseudomonadati</taxon>
        <taxon>Pseudomonadota</taxon>
        <taxon>Gammaproteobacteria</taxon>
        <taxon>Alteromonadales</taxon>
        <taxon>Moritellaceae</taxon>
        <taxon>Moritella</taxon>
    </lineage>
</organism>
<name>A0A330LWQ7_9GAMM</name>
<evidence type="ECO:0008006" key="3">
    <source>
        <dbReference type="Google" id="ProtNLM"/>
    </source>
</evidence>
<dbReference type="Gene3D" id="2.40.160.60">
    <property type="entry name" value="Outer membrane protein transport protein (OMPP1/FadL/TodX)"/>
    <property type="match status" value="1"/>
</dbReference>
<dbReference type="EMBL" id="LS483250">
    <property type="protein sequence ID" value="SQD80391.1"/>
    <property type="molecule type" value="Genomic_DNA"/>
</dbReference>
<reference evidence="2" key="1">
    <citation type="submission" date="2018-05" db="EMBL/GenBank/DDBJ databases">
        <authorList>
            <person name="Cea G.-C."/>
            <person name="William W."/>
        </authorList>
    </citation>
    <scope>NUCLEOTIDE SEQUENCE [LARGE SCALE GENOMIC DNA]</scope>
    <source>
        <strain evidence="2">DB21MT 5</strain>
    </source>
</reference>
<sequence>MVSFAISAEQQKWSDLNDLMLNDTVKDQASVGFEDIIIPRVGIELNFNDTIKLMAGAGFSYFHKGTGLSVYPWQIDLAYQLQVLNPTDHIISHQDSENNSSVELEGTVSTISLSFTTKF</sequence>
<protein>
    <recommendedName>
        <fullName evidence="3">Outer membrane protein beta-barrel domain-containing protein</fullName>
    </recommendedName>
</protein>
<dbReference type="AlphaFoldDB" id="A0A330LWQ7"/>
<evidence type="ECO:0000313" key="1">
    <source>
        <dbReference type="EMBL" id="SQD80391.1"/>
    </source>
</evidence>
<dbReference type="Proteomes" id="UP000250163">
    <property type="component" value="Chromosome MORIYA"/>
</dbReference>
<evidence type="ECO:0000313" key="2">
    <source>
        <dbReference type="Proteomes" id="UP000250163"/>
    </source>
</evidence>